<dbReference type="GO" id="GO:0016853">
    <property type="term" value="F:isomerase activity"/>
    <property type="evidence" value="ECO:0007669"/>
    <property type="project" value="UniProtKB-KW"/>
</dbReference>
<comment type="caution">
    <text evidence="3">The sequence shown here is derived from an EMBL/GenBank/DDBJ whole genome shotgun (WGS) entry which is preliminary data.</text>
</comment>
<dbReference type="PANTHER" id="PTHR42852:SF13">
    <property type="entry name" value="PROTEIN DIPZ"/>
    <property type="match status" value="1"/>
</dbReference>
<evidence type="ECO:0000313" key="3">
    <source>
        <dbReference type="EMBL" id="MBB6048753.1"/>
    </source>
</evidence>
<dbReference type="GO" id="GO:0016491">
    <property type="term" value="F:oxidoreductase activity"/>
    <property type="evidence" value="ECO:0007669"/>
    <property type="project" value="InterPro"/>
</dbReference>
<dbReference type="InterPro" id="IPR017937">
    <property type="entry name" value="Thioredoxin_CS"/>
</dbReference>
<accession>A0A7W9W4P9</accession>
<dbReference type="InterPro" id="IPR036249">
    <property type="entry name" value="Thioredoxin-like_sf"/>
</dbReference>
<keyword evidence="1" id="KW-1133">Transmembrane helix</keyword>
<keyword evidence="1" id="KW-0812">Transmembrane</keyword>
<dbReference type="Pfam" id="PF00578">
    <property type="entry name" value="AhpC-TSA"/>
    <property type="match status" value="1"/>
</dbReference>
<feature type="transmembrane region" description="Helical" evidence="1">
    <location>
        <begin position="7"/>
        <end position="25"/>
    </location>
</feature>
<keyword evidence="4" id="KW-1185">Reference proteome</keyword>
<evidence type="ECO:0000313" key="4">
    <source>
        <dbReference type="Proteomes" id="UP000520814"/>
    </source>
</evidence>
<feature type="domain" description="Thioredoxin" evidence="2">
    <location>
        <begin position="37"/>
        <end position="173"/>
    </location>
</feature>
<dbReference type="EMBL" id="JACHGW010000001">
    <property type="protein sequence ID" value="MBB6048753.1"/>
    <property type="molecule type" value="Genomic_DNA"/>
</dbReference>
<dbReference type="Gene3D" id="3.40.30.10">
    <property type="entry name" value="Glutaredoxin"/>
    <property type="match status" value="1"/>
</dbReference>
<organism evidence="3 4">
    <name type="scientific">Armatimonas rosea</name>
    <dbReference type="NCBI Taxonomy" id="685828"/>
    <lineage>
        <taxon>Bacteria</taxon>
        <taxon>Bacillati</taxon>
        <taxon>Armatimonadota</taxon>
        <taxon>Armatimonadia</taxon>
        <taxon>Armatimonadales</taxon>
        <taxon>Armatimonadaceae</taxon>
        <taxon>Armatimonas</taxon>
    </lineage>
</organism>
<keyword evidence="3" id="KW-0413">Isomerase</keyword>
<dbReference type="Proteomes" id="UP000520814">
    <property type="component" value="Unassembled WGS sequence"/>
</dbReference>
<evidence type="ECO:0000256" key="1">
    <source>
        <dbReference type="SAM" id="Phobius"/>
    </source>
</evidence>
<dbReference type="SUPFAM" id="SSF52833">
    <property type="entry name" value="Thioredoxin-like"/>
    <property type="match status" value="1"/>
</dbReference>
<dbReference type="InterPro" id="IPR013766">
    <property type="entry name" value="Thioredoxin_domain"/>
</dbReference>
<dbReference type="InterPro" id="IPR050553">
    <property type="entry name" value="Thioredoxin_ResA/DsbE_sf"/>
</dbReference>
<dbReference type="AlphaFoldDB" id="A0A7W9W4P9"/>
<evidence type="ECO:0000259" key="2">
    <source>
        <dbReference type="PROSITE" id="PS51352"/>
    </source>
</evidence>
<dbReference type="PROSITE" id="PS00194">
    <property type="entry name" value="THIOREDOXIN_1"/>
    <property type="match status" value="1"/>
</dbReference>
<protein>
    <submittedName>
        <fullName evidence="3">Thiol-disulfide isomerase/thioredoxin</fullName>
    </submittedName>
</protein>
<gene>
    <name evidence="3" type="ORF">HNQ39_000515</name>
</gene>
<dbReference type="CDD" id="cd02966">
    <property type="entry name" value="TlpA_like_family"/>
    <property type="match status" value="1"/>
</dbReference>
<dbReference type="GO" id="GO:0016209">
    <property type="term" value="F:antioxidant activity"/>
    <property type="evidence" value="ECO:0007669"/>
    <property type="project" value="InterPro"/>
</dbReference>
<keyword evidence="1" id="KW-0472">Membrane</keyword>
<dbReference type="PROSITE" id="PS51352">
    <property type="entry name" value="THIOREDOXIN_2"/>
    <property type="match status" value="1"/>
</dbReference>
<sequence length="173" mass="18692">MKRQIPPIVFYGIAAIALMSAVTLLTKPGNPELHKGVLMDQPAPPLEGKTADGKQVSLADYKGKVVLVNFWATWCGPCRKELPSVVALHKKYAARGLEVIGMVSNDDLTQATQFAKDNEMDWPQLNVTPEQGMAYGIRAIPATFIVGRDGKIAATIDGLVEPSVLEAEVQAHL</sequence>
<dbReference type="InterPro" id="IPR000866">
    <property type="entry name" value="AhpC/TSA"/>
</dbReference>
<proteinExistence type="predicted"/>
<dbReference type="PANTHER" id="PTHR42852">
    <property type="entry name" value="THIOL:DISULFIDE INTERCHANGE PROTEIN DSBE"/>
    <property type="match status" value="1"/>
</dbReference>
<dbReference type="RefSeq" id="WP_184192387.1">
    <property type="nucleotide sequence ID" value="NZ_JACHGW010000001.1"/>
</dbReference>
<name>A0A7W9W4P9_ARMRO</name>
<reference evidence="3 4" key="1">
    <citation type="submission" date="2020-08" db="EMBL/GenBank/DDBJ databases">
        <title>Genomic Encyclopedia of Type Strains, Phase IV (KMG-IV): sequencing the most valuable type-strain genomes for metagenomic binning, comparative biology and taxonomic classification.</title>
        <authorList>
            <person name="Goeker M."/>
        </authorList>
    </citation>
    <scope>NUCLEOTIDE SEQUENCE [LARGE SCALE GENOMIC DNA]</scope>
    <source>
        <strain evidence="3 4">DSM 23562</strain>
    </source>
</reference>